<dbReference type="Gene3D" id="3.30.1240.10">
    <property type="match status" value="1"/>
</dbReference>
<dbReference type="Pfam" id="PF08282">
    <property type="entry name" value="Hydrolase_3"/>
    <property type="match status" value="1"/>
</dbReference>
<dbReference type="SFLD" id="SFLDG01144">
    <property type="entry name" value="C2.B.4:_PGP_Like"/>
    <property type="match status" value="1"/>
</dbReference>
<dbReference type="GO" id="GO:0016791">
    <property type="term" value="F:phosphatase activity"/>
    <property type="evidence" value="ECO:0007669"/>
    <property type="project" value="TreeGrafter"/>
</dbReference>
<evidence type="ECO:0000313" key="1">
    <source>
        <dbReference type="EMBL" id="GAN36208.1"/>
    </source>
</evidence>
<dbReference type="InterPro" id="IPR023214">
    <property type="entry name" value="HAD_sf"/>
</dbReference>
<organism evidence="1 2">
    <name type="scientific">Lacticaseibacillus paracasei NRIC 0644</name>
    <dbReference type="NCBI Taxonomy" id="1435038"/>
    <lineage>
        <taxon>Bacteria</taxon>
        <taxon>Bacillati</taxon>
        <taxon>Bacillota</taxon>
        <taxon>Bacilli</taxon>
        <taxon>Lactobacillales</taxon>
        <taxon>Lactobacillaceae</taxon>
        <taxon>Lacticaseibacillus</taxon>
    </lineage>
</organism>
<dbReference type="GO" id="GO:0005829">
    <property type="term" value="C:cytosol"/>
    <property type="evidence" value="ECO:0007669"/>
    <property type="project" value="TreeGrafter"/>
</dbReference>
<dbReference type="SUPFAM" id="SSF56784">
    <property type="entry name" value="HAD-like"/>
    <property type="match status" value="1"/>
</dbReference>
<dbReference type="InterPro" id="IPR000150">
    <property type="entry name" value="Cof"/>
</dbReference>
<dbReference type="InterPro" id="IPR006379">
    <property type="entry name" value="HAD-SF_hydro_IIB"/>
</dbReference>
<dbReference type="CDD" id="cd07516">
    <property type="entry name" value="HAD_Pase"/>
    <property type="match status" value="1"/>
</dbReference>
<reference evidence="2" key="1">
    <citation type="submission" date="2014-05" db="EMBL/GenBank/DDBJ databases">
        <title>Whole genome sequencing of Lactobacillus casei NRIC0644.</title>
        <authorList>
            <person name="Atarashi H."/>
            <person name="Yoshida Y."/>
            <person name="Fujimura S."/>
            <person name="Tanaka N."/>
            <person name="Shiwa Y."/>
            <person name="Yoshikawa H."/>
            <person name="Okada S."/>
            <person name="Nakagawa J."/>
        </authorList>
    </citation>
    <scope>NUCLEOTIDE SEQUENCE [LARGE SCALE GENOMIC DNA]</scope>
    <source>
        <strain evidence="2">NRIC0644</strain>
    </source>
</reference>
<accession>A0A0C9QC47</accession>
<dbReference type="GeneID" id="57091322"/>
<dbReference type="NCBIfam" id="TIGR00099">
    <property type="entry name" value="Cof-subfamily"/>
    <property type="match status" value="1"/>
</dbReference>
<dbReference type="EMBL" id="BAYM01000060">
    <property type="protein sequence ID" value="GAN36208.1"/>
    <property type="molecule type" value="Genomic_DNA"/>
</dbReference>
<dbReference type="Gene3D" id="3.40.50.1000">
    <property type="entry name" value="HAD superfamily/HAD-like"/>
    <property type="match status" value="1"/>
</dbReference>
<dbReference type="Proteomes" id="UP000032552">
    <property type="component" value="Unassembled WGS sequence"/>
</dbReference>
<dbReference type="InterPro" id="IPR036412">
    <property type="entry name" value="HAD-like_sf"/>
</dbReference>
<protein>
    <submittedName>
        <fullName evidence="1">Haloacid dehalogenase (HAD) superfamily hydrolase</fullName>
    </submittedName>
</protein>
<dbReference type="PANTHER" id="PTHR10000">
    <property type="entry name" value="PHOSPHOSERINE PHOSPHATASE"/>
    <property type="match status" value="1"/>
</dbReference>
<dbReference type="SFLD" id="SFLDS00003">
    <property type="entry name" value="Haloacid_Dehalogenase"/>
    <property type="match status" value="1"/>
</dbReference>
<dbReference type="AlphaFoldDB" id="A0A0C9QC47"/>
<gene>
    <name evidence="1" type="ORF">LC0644_0797</name>
</gene>
<comment type="caution">
    <text evidence="1">The sequence shown here is derived from an EMBL/GenBank/DDBJ whole genome shotgun (WGS) entry which is preliminary data.</text>
</comment>
<keyword evidence="1" id="KW-0378">Hydrolase</keyword>
<dbReference type="SFLD" id="SFLDG01140">
    <property type="entry name" value="C2.B:_Phosphomannomutase_and_P"/>
    <property type="match status" value="1"/>
</dbReference>
<dbReference type="RefSeq" id="WP_003568028.1">
    <property type="nucleotide sequence ID" value="NZ_BAYM01000060.1"/>
</dbReference>
<dbReference type="GO" id="GO:0000287">
    <property type="term" value="F:magnesium ion binding"/>
    <property type="evidence" value="ECO:0007669"/>
    <property type="project" value="TreeGrafter"/>
</dbReference>
<dbReference type="PANTHER" id="PTHR10000:SF8">
    <property type="entry name" value="HAD SUPERFAMILY HYDROLASE-LIKE, TYPE 3"/>
    <property type="match status" value="1"/>
</dbReference>
<name>A0A0C9QC47_LACPA</name>
<proteinExistence type="predicted"/>
<evidence type="ECO:0000313" key="2">
    <source>
        <dbReference type="Proteomes" id="UP000032552"/>
    </source>
</evidence>
<dbReference type="NCBIfam" id="TIGR01484">
    <property type="entry name" value="HAD-SF-IIB"/>
    <property type="match status" value="1"/>
</dbReference>
<sequence>MLKAIALDMDNTLLNSQKEISVTNQDVLRYLSRKGIRVILCSGRPFATLKPFLDQLHLTKNDDVCICFNGGLVRLVRDHTVIKSSTLTKSQIQPVYDLVKEKGFHLDVVAEDQVYSLTEFGKSSYESMIPKQMPFTDTTFAKVPAKLSIFKVVIAGDPEMVDAASEAAQSLEGVTVTRSRRTLLEIMPPNVNKKNGLKAALNFYRIPREQLAAFGDEENDQDMLDYAGIGIAMGNAIPEIKKIADITTQSNDEDGVAKFLIDYFQISPTAIHP</sequence>